<evidence type="ECO:0000313" key="2">
    <source>
        <dbReference type="Proteomes" id="UP000033340"/>
    </source>
</evidence>
<reference evidence="1 2" key="1">
    <citation type="journal article" date="2015" name="Genome Announc.">
        <title>Complete Genome Sequence of Enterococcus Bacteriophage EFLK1.</title>
        <authorList>
            <person name="Khalifa L."/>
            <person name="Coppenhagen-Glazer S."/>
            <person name="Shlezinger M."/>
            <person name="Kott-Gutkowski M."/>
            <person name="Adini O."/>
            <person name="Beyth N."/>
            <person name="Hazan R."/>
        </authorList>
    </citation>
    <scope>NUCLEOTIDE SEQUENCE [LARGE SCALE GENOMIC DNA]</scope>
</reference>
<accession>A0A0E3T934</accession>
<dbReference type="KEGG" id="vg:26645851"/>
<organism evidence="1 2">
    <name type="scientific">Enterococcus phage EFLK1</name>
    <dbReference type="NCBI Taxonomy" id="1640885"/>
    <lineage>
        <taxon>Viruses</taxon>
        <taxon>Duplodnaviria</taxon>
        <taxon>Heunggongvirae</taxon>
        <taxon>Uroviricota</taxon>
        <taxon>Caudoviricetes</taxon>
        <taxon>Herelleviridae</taxon>
        <taxon>Brockvirinae</taxon>
        <taxon>Kochikohdavirus</taxon>
        <taxon>Kochikohdavirus EFLK1</taxon>
    </lineage>
</organism>
<sequence length="101" mass="11950">MAQCYHDQLTIEEEKQLKRKYEVLQSGTCWHCNKPLWMCPPDRVVNLTTQLDLDIPNEYTVPTRLHYNPITGERMGLVHVRCDYYLKELNKSLLNHSMEGN</sequence>
<proteinExistence type="predicted"/>
<keyword evidence="2" id="KW-1185">Reference proteome</keyword>
<protein>
    <submittedName>
        <fullName evidence="1">Uncharacterized protein</fullName>
    </submittedName>
</protein>
<evidence type="ECO:0000313" key="1">
    <source>
        <dbReference type="EMBL" id="AKC05012.1"/>
    </source>
</evidence>
<name>A0A0E3T934_9CAUD</name>
<dbReference type="Proteomes" id="UP000033340">
    <property type="component" value="Segment"/>
</dbReference>
<dbReference type="RefSeq" id="YP_009219743.1">
    <property type="nucleotide sequence ID" value="NC_029026.1"/>
</dbReference>
<dbReference type="GeneID" id="26645851"/>
<reference evidence="2" key="2">
    <citation type="submission" date="2015-03" db="EMBL/GenBank/DDBJ databases">
        <title>Additive effect of two phages aimed for phage therapy.</title>
        <authorList>
            <person name="Khalifa L."/>
            <person name="Beyth N."/>
            <person name="Hazan R."/>
        </authorList>
    </citation>
    <scope>NUCLEOTIDE SEQUENCE [LARGE SCALE GENOMIC DNA]</scope>
</reference>
<dbReference type="EMBL" id="KR049063">
    <property type="protein sequence ID" value="AKC05012.1"/>
    <property type="molecule type" value="Genomic_DNA"/>
</dbReference>